<dbReference type="SUPFAM" id="SSF54184">
    <property type="entry name" value="Penicillin-binding protein 2x (pbp-2x), c-terminal domain"/>
    <property type="match status" value="1"/>
</dbReference>
<evidence type="ECO:0000256" key="1">
    <source>
        <dbReference type="SAM" id="MobiDB-lite"/>
    </source>
</evidence>
<dbReference type="PROSITE" id="PS51178">
    <property type="entry name" value="PASTA"/>
    <property type="match status" value="3"/>
</dbReference>
<dbReference type="GO" id="GO:0004674">
    <property type="term" value="F:protein serine/threonine kinase activity"/>
    <property type="evidence" value="ECO:0007669"/>
    <property type="project" value="UniProtKB-KW"/>
</dbReference>
<feature type="domain" description="PASTA" evidence="2">
    <location>
        <begin position="262"/>
        <end position="326"/>
    </location>
</feature>
<feature type="region of interest" description="Disordered" evidence="1">
    <location>
        <begin position="406"/>
        <end position="435"/>
    </location>
</feature>
<keyword evidence="3" id="KW-0808">Transferase</keyword>
<dbReference type="OrthoDB" id="30449at2"/>
<name>A0A511RIC5_9DEIN</name>
<protein>
    <submittedName>
        <fullName evidence="3">Serine/threonine protein kinase</fullName>
    </submittedName>
</protein>
<dbReference type="AlphaFoldDB" id="A0A511RIC5"/>
<proteinExistence type="predicted"/>
<sequence>MKMPDRLGPYETSQQERREDFLTVWRAQSPSGAAGRLYWFDVKGPEARAVFFRFRKALKALSALGVLPEGLEISAKPGQYYVFWPSCDAPSALPAKGRKVVREVGRILEALRPLGFALPDLDLRLNEDGVRVAALDPLGEHDEAEIDRLGGRFLRALPSARPGRRSHAASWVPGLLLAVLGLWLFAAGSARYLNPPEFTVPDLRGQDPRTALEAVKNMGLKVTFTMASEPDRPRDLILEQNPPPGTRVKPGRTLELVLNRPKDGRVPPLAGQPLSEAQRTLEEAGYLPGAAATGYSEEPEGTVLASAPPADAPLPQGATVRLLTSDGPAPRKTVLPELTGLTLEDARYLISVAELRLGEVRTLPSPQPEGTVLAQSPPAGVALDVGSPVVLTVAGRGEVLLPEQGFMAPPAPQKAPPETPTTGPETPPPPDLAPGERIVPIRVPLPASGTQAPVHVRLVVTDDNGERTPIDTFAQGGSTLEGSVRVMGDARFKLYLDGFLYQEWTSRAP</sequence>
<dbReference type="EMBL" id="BJXN01000001">
    <property type="protein sequence ID" value="GEM88596.1"/>
    <property type="molecule type" value="Genomic_DNA"/>
</dbReference>
<dbReference type="Gene3D" id="3.30.10.20">
    <property type="match status" value="3"/>
</dbReference>
<reference evidence="3 4" key="1">
    <citation type="submission" date="2019-07" db="EMBL/GenBank/DDBJ databases">
        <title>Whole genome shotgun sequence of Oceanithermus desulfurans NBRC 100063.</title>
        <authorList>
            <person name="Hosoyama A."/>
            <person name="Uohara A."/>
            <person name="Ohji S."/>
            <person name="Ichikawa N."/>
        </authorList>
    </citation>
    <scope>NUCLEOTIDE SEQUENCE [LARGE SCALE GENOMIC DNA]</scope>
    <source>
        <strain evidence="3 4">NBRC 100063</strain>
    </source>
</reference>
<dbReference type="SMART" id="SM00740">
    <property type="entry name" value="PASTA"/>
    <property type="match status" value="3"/>
</dbReference>
<feature type="domain" description="PASTA" evidence="2">
    <location>
        <begin position="194"/>
        <end position="260"/>
    </location>
</feature>
<comment type="caution">
    <text evidence="3">The sequence shown here is derived from an EMBL/GenBank/DDBJ whole genome shotgun (WGS) entry which is preliminary data.</text>
</comment>
<feature type="compositionally biased region" description="Pro residues" evidence="1">
    <location>
        <begin position="409"/>
        <end position="432"/>
    </location>
</feature>
<evidence type="ECO:0000259" key="2">
    <source>
        <dbReference type="PROSITE" id="PS51178"/>
    </source>
</evidence>
<accession>A0A511RIC5</accession>
<feature type="domain" description="PASTA" evidence="2">
    <location>
        <begin position="329"/>
        <end position="395"/>
    </location>
</feature>
<keyword evidence="3" id="KW-0723">Serine/threonine-protein kinase</keyword>
<keyword evidence="3" id="KW-0418">Kinase</keyword>
<gene>
    <name evidence="3" type="ORF">ODE01S_00300</name>
</gene>
<dbReference type="InterPro" id="IPR005543">
    <property type="entry name" value="PASTA_dom"/>
</dbReference>
<organism evidence="3 4">
    <name type="scientific">Oceanithermus desulfurans NBRC 100063</name>
    <dbReference type="NCBI Taxonomy" id="1227550"/>
    <lineage>
        <taxon>Bacteria</taxon>
        <taxon>Thermotogati</taxon>
        <taxon>Deinococcota</taxon>
        <taxon>Deinococci</taxon>
        <taxon>Thermales</taxon>
        <taxon>Thermaceae</taxon>
        <taxon>Oceanithermus</taxon>
    </lineage>
</organism>
<dbReference type="Pfam" id="PF03793">
    <property type="entry name" value="PASTA"/>
    <property type="match status" value="3"/>
</dbReference>
<evidence type="ECO:0000313" key="3">
    <source>
        <dbReference type="EMBL" id="GEM88596.1"/>
    </source>
</evidence>
<evidence type="ECO:0000313" key="4">
    <source>
        <dbReference type="Proteomes" id="UP000321827"/>
    </source>
</evidence>
<dbReference type="Proteomes" id="UP000321827">
    <property type="component" value="Unassembled WGS sequence"/>
</dbReference>
<dbReference type="CDD" id="cd06577">
    <property type="entry name" value="PASTA_pknB"/>
    <property type="match status" value="3"/>
</dbReference>